<gene>
    <name evidence="2" type="ORF">HMN09_00917900</name>
</gene>
<feature type="compositionally biased region" description="Low complexity" evidence="1">
    <location>
        <begin position="44"/>
        <end position="53"/>
    </location>
</feature>
<feature type="compositionally biased region" description="Low complexity" evidence="1">
    <location>
        <begin position="195"/>
        <end position="215"/>
    </location>
</feature>
<evidence type="ECO:0000313" key="3">
    <source>
        <dbReference type="Proteomes" id="UP000613580"/>
    </source>
</evidence>
<feature type="region of interest" description="Disordered" evidence="1">
    <location>
        <begin position="191"/>
        <end position="242"/>
    </location>
</feature>
<dbReference type="Proteomes" id="UP000613580">
    <property type="component" value="Unassembled WGS sequence"/>
</dbReference>
<feature type="compositionally biased region" description="Basic and acidic residues" evidence="1">
    <location>
        <begin position="220"/>
        <end position="240"/>
    </location>
</feature>
<dbReference type="EMBL" id="JACAZE010000013">
    <property type="protein sequence ID" value="KAF7300346.1"/>
    <property type="molecule type" value="Genomic_DNA"/>
</dbReference>
<protein>
    <submittedName>
        <fullName evidence="2">Uncharacterized protein</fullName>
    </submittedName>
</protein>
<feature type="compositionally biased region" description="Polar residues" evidence="1">
    <location>
        <begin position="54"/>
        <end position="70"/>
    </location>
</feature>
<keyword evidence="3" id="KW-1185">Reference proteome</keyword>
<comment type="caution">
    <text evidence="2">The sequence shown here is derived from an EMBL/GenBank/DDBJ whole genome shotgun (WGS) entry which is preliminary data.</text>
</comment>
<dbReference type="AlphaFoldDB" id="A0A8H6W298"/>
<sequence>MTTMAPAQRLRLRRSMHKLGAVLGETPLLVSRDDSDTIPPLPSFSPRTPTSPSHGRSFSVVSPGTRTKLYTPTARGASLRRAATSKSHHGDRPMLVIDVPLPASAAAGSMPLSPDPISPLTPIVDAATTEAARRRKLAKLAHTLGENVPPSLVFPDQAQTEKAIKGRRRASTLTSQVPDVVADWNAVRASPTRPSIDSFHSSLSSHSSSTAAHGSQGTHSSHEHLLVPRETNTHRSEKGWSGEWGGNLSMDEVVKGLRGLKMK</sequence>
<dbReference type="OrthoDB" id="3215907at2759"/>
<organism evidence="2 3">
    <name type="scientific">Mycena chlorophos</name>
    <name type="common">Agaric fungus</name>
    <name type="synonym">Agaricus chlorophos</name>
    <dbReference type="NCBI Taxonomy" id="658473"/>
    <lineage>
        <taxon>Eukaryota</taxon>
        <taxon>Fungi</taxon>
        <taxon>Dikarya</taxon>
        <taxon>Basidiomycota</taxon>
        <taxon>Agaricomycotina</taxon>
        <taxon>Agaricomycetes</taxon>
        <taxon>Agaricomycetidae</taxon>
        <taxon>Agaricales</taxon>
        <taxon>Marasmiineae</taxon>
        <taxon>Mycenaceae</taxon>
        <taxon>Mycena</taxon>
    </lineage>
</organism>
<accession>A0A8H6W298</accession>
<evidence type="ECO:0000313" key="2">
    <source>
        <dbReference type="EMBL" id="KAF7300346.1"/>
    </source>
</evidence>
<evidence type="ECO:0000256" key="1">
    <source>
        <dbReference type="SAM" id="MobiDB-lite"/>
    </source>
</evidence>
<reference evidence="2" key="1">
    <citation type="submission" date="2020-05" db="EMBL/GenBank/DDBJ databases">
        <title>Mycena genomes resolve the evolution of fungal bioluminescence.</title>
        <authorList>
            <person name="Tsai I.J."/>
        </authorList>
    </citation>
    <scope>NUCLEOTIDE SEQUENCE</scope>
    <source>
        <strain evidence="2">110903Hualien_Pintung</strain>
    </source>
</reference>
<name>A0A8H6W298_MYCCL</name>
<proteinExistence type="predicted"/>
<feature type="region of interest" description="Disordered" evidence="1">
    <location>
        <begin position="31"/>
        <end position="89"/>
    </location>
</feature>